<evidence type="ECO:0000313" key="1">
    <source>
        <dbReference type="EMBL" id="NOT34192.1"/>
    </source>
</evidence>
<protein>
    <recommendedName>
        <fullName evidence="3">DUF5683 domain-containing protein</fullName>
    </recommendedName>
</protein>
<comment type="caution">
    <text evidence="1">The sequence shown here is derived from an EMBL/GenBank/DDBJ whole genome shotgun (WGS) entry which is preliminary data.</text>
</comment>
<dbReference type="Proteomes" id="UP000580839">
    <property type="component" value="Unassembled WGS sequence"/>
</dbReference>
<reference evidence="1 2" key="1">
    <citation type="submission" date="2020-04" db="EMBL/GenBank/DDBJ databases">
        <title>Metagenomic profiling of ammonia- and methane-oxidizing microorganisms in a Dutch drinking water treatment plant.</title>
        <authorList>
            <person name="Poghosyan L."/>
            <person name="Leucker S."/>
        </authorList>
    </citation>
    <scope>NUCLEOTIDE SEQUENCE [LARGE SCALE GENOMIC DNA]</scope>
    <source>
        <strain evidence="1">S-RSF-IL-03</strain>
    </source>
</reference>
<dbReference type="EMBL" id="JABFRW010000098">
    <property type="protein sequence ID" value="NOT34192.1"/>
    <property type="molecule type" value="Genomic_DNA"/>
</dbReference>
<dbReference type="AlphaFoldDB" id="A0A849SFQ7"/>
<accession>A0A849SFQ7</accession>
<name>A0A849SFQ7_UNCEI</name>
<evidence type="ECO:0000313" key="2">
    <source>
        <dbReference type="Proteomes" id="UP000580839"/>
    </source>
</evidence>
<sequence>MMPRGFELRTLAACLLGICVLGVCVLASGVRCAAASHPAPASIAFESDPPCAALAARIEGEQAARCAVLAREWESGSAFAALRVAPGEPGVLAQRTITREWPAVDDPEVAAARLADTRSEISALTLSALLPGSGQLYVGERSGIVFAVAEVAGWIGFALFRGDAKELRSESEQLAGTPADSASAWSFDRWSSSTGQDPAALRALYQGDPEAFWDALAADASLAVGWSDPDARDEYASMRLRANDKQHDANRVGALLWINHLVSAADALRAARLHNIPITATLGLKVGGRLSNGQPVLRAQLVRRF</sequence>
<organism evidence="1 2">
    <name type="scientific">Eiseniibacteriota bacterium</name>
    <dbReference type="NCBI Taxonomy" id="2212470"/>
    <lineage>
        <taxon>Bacteria</taxon>
        <taxon>Candidatus Eiseniibacteriota</taxon>
    </lineage>
</organism>
<gene>
    <name evidence="1" type="ORF">HOP12_08500</name>
</gene>
<evidence type="ECO:0008006" key="3">
    <source>
        <dbReference type="Google" id="ProtNLM"/>
    </source>
</evidence>
<proteinExistence type="predicted"/>